<feature type="transmembrane region" description="Helical" evidence="2">
    <location>
        <begin position="217"/>
        <end position="240"/>
    </location>
</feature>
<evidence type="ECO:0000313" key="6">
    <source>
        <dbReference type="Proteomes" id="UP001286313"/>
    </source>
</evidence>
<keyword evidence="2" id="KW-0472">Membrane</keyword>
<feature type="region of interest" description="Disordered" evidence="1">
    <location>
        <begin position="37"/>
        <end position="118"/>
    </location>
</feature>
<feature type="compositionally biased region" description="Pro residues" evidence="1">
    <location>
        <begin position="56"/>
        <end position="69"/>
    </location>
</feature>
<dbReference type="Pfam" id="PF02932">
    <property type="entry name" value="Neur_chan_memb"/>
    <property type="match status" value="1"/>
</dbReference>
<reference evidence="5" key="1">
    <citation type="submission" date="2023-10" db="EMBL/GenBank/DDBJ databases">
        <title>Genome assemblies of two species of porcelain crab, Petrolisthes cinctipes and Petrolisthes manimaculis (Anomura: Porcellanidae).</title>
        <authorList>
            <person name="Angst P."/>
        </authorList>
    </citation>
    <scope>NUCLEOTIDE SEQUENCE</scope>
    <source>
        <strain evidence="5">PB745_01</strain>
        <tissue evidence="5">Gill</tissue>
    </source>
</reference>
<feature type="compositionally biased region" description="Pro residues" evidence="1">
    <location>
        <begin position="83"/>
        <end position="93"/>
    </location>
</feature>
<dbReference type="GO" id="GO:0006811">
    <property type="term" value="P:monoatomic ion transport"/>
    <property type="evidence" value="ECO:0007669"/>
    <property type="project" value="InterPro"/>
</dbReference>
<dbReference type="AlphaFoldDB" id="A0AAE1F2R0"/>
<dbReference type="InterPro" id="IPR006029">
    <property type="entry name" value="Neurotrans-gated_channel_TM"/>
</dbReference>
<dbReference type="InterPro" id="IPR038050">
    <property type="entry name" value="Neuro_actylchol_rec"/>
</dbReference>
<gene>
    <name evidence="5" type="ORF">Pcinc_028920</name>
</gene>
<comment type="caution">
    <text evidence="5">The sequence shown here is derived from an EMBL/GenBank/DDBJ whole genome shotgun (WGS) entry which is preliminary data.</text>
</comment>
<evidence type="ECO:0000256" key="3">
    <source>
        <dbReference type="SAM" id="SignalP"/>
    </source>
</evidence>
<feature type="signal peptide" evidence="3">
    <location>
        <begin position="1"/>
        <end position="28"/>
    </location>
</feature>
<organism evidence="5 6">
    <name type="scientific">Petrolisthes cinctipes</name>
    <name type="common">Flat porcelain crab</name>
    <dbReference type="NCBI Taxonomy" id="88211"/>
    <lineage>
        <taxon>Eukaryota</taxon>
        <taxon>Metazoa</taxon>
        <taxon>Ecdysozoa</taxon>
        <taxon>Arthropoda</taxon>
        <taxon>Crustacea</taxon>
        <taxon>Multicrustacea</taxon>
        <taxon>Malacostraca</taxon>
        <taxon>Eumalacostraca</taxon>
        <taxon>Eucarida</taxon>
        <taxon>Decapoda</taxon>
        <taxon>Pleocyemata</taxon>
        <taxon>Anomura</taxon>
        <taxon>Galatheoidea</taxon>
        <taxon>Porcellanidae</taxon>
        <taxon>Petrolisthes</taxon>
    </lineage>
</organism>
<feature type="domain" description="Neurotransmitter-gated ion-channel transmembrane" evidence="4">
    <location>
        <begin position="74"/>
        <end position="230"/>
    </location>
</feature>
<dbReference type="Proteomes" id="UP001286313">
    <property type="component" value="Unassembled WGS sequence"/>
</dbReference>
<evidence type="ECO:0000256" key="1">
    <source>
        <dbReference type="SAM" id="MobiDB-lite"/>
    </source>
</evidence>
<proteinExistence type="predicted"/>
<accession>A0AAE1F2R0</accession>
<feature type="chain" id="PRO_5041938759" description="Neurotransmitter-gated ion-channel transmembrane domain-containing protein" evidence="3">
    <location>
        <begin position="29"/>
        <end position="241"/>
    </location>
</feature>
<evidence type="ECO:0000259" key="4">
    <source>
        <dbReference type="Pfam" id="PF02932"/>
    </source>
</evidence>
<keyword evidence="6" id="KW-1185">Reference proteome</keyword>
<protein>
    <recommendedName>
        <fullName evidence="4">Neurotransmitter-gated ion-channel transmembrane domain-containing protein</fullName>
    </recommendedName>
</protein>
<dbReference type="InterPro" id="IPR036719">
    <property type="entry name" value="Neuro-gated_channel_TM_sf"/>
</dbReference>
<dbReference type="GO" id="GO:0016020">
    <property type="term" value="C:membrane"/>
    <property type="evidence" value="ECO:0007669"/>
    <property type="project" value="InterPro"/>
</dbReference>
<sequence length="241" mass="27445">MSAPKLNTSLRLLSLSIFFFLILHCCWCPSSTTTTTTTTHHNRNYHHNLHNGNYHPPQPQQQQQPPPQPQRTSCLPLNTSPQQLPPQQHPQLPPSQRIYRPSSTTTHNNYNKQQERSSKSLLANVLDIDDDFRAHTLPHTHTTNTNNTAGYIRVPHGGHSVDDSHLVHTCMSSCTRELNLILKEIRMITDKMRKDDEENEVKNDWKFAAMVVDRLCLIIFTLFTVTATVAVLLSAPHIIVP</sequence>
<dbReference type="FunFam" id="1.20.58.390:FF:000058">
    <property type="entry name" value="Nicotinic acetylcholine receptor alpha6, isoform D"/>
    <property type="match status" value="1"/>
</dbReference>
<evidence type="ECO:0000313" key="5">
    <source>
        <dbReference type="EMBL" id="KAK3865473.1"/>
    </source>
</evidence>
<feature type="compositionally biased region" description="Polar residues" evidence="1">
    <location>
        <begin position="101"/>
        <end position="112"/>
    </location>
</feature>
<keyword evidence="2" id="KW-1133">Transmembrane helix</keyword>
<dbReference type="Gene3D" id="1.20.58.390">
    <property type="entry name" value="Neurotransmitter-gated ion-channel transmembrane domain"/>
    <property type="match status" value="1"/>
</dbReference>
<feature type="compositionally biased region" description="Basic residues" evidence="1">
    <location>
        <begin position="40"/>
        <end position="49"/>
    </location>
</feature>
<keyword evidence="3" id="KW-0732">Signal</keyword>
<name>A0AAE1F2R0_PETCI</name>
<keyword evidence="2" id="KW-0812">Transmembrane</keyword>
<dbReference type="SUPFAM" id="SSF90112">
    <property type="entry name" value="Neurotransmitter-gated ion-channel transmembrane pore"/>
    <property type="match status" value="1"/>
</dbReference>
<dbReference type="EMBL" id="JAWQEG010003580">
    <property type="protein sequence ID" value="KAK3865473.1"/>
    <property type="molecule type" value="Genomic_DNA"/>
</dbReference>
<evidence type="ECO:0000256" key="2">
    <source>
        <dbReference type="SAM" id="Phobius"/>
    </source>
</evidence>